<keyword evidence="2 5" id="KW-0227">DNA damage</keyword>
<dbReference type="EC" id="3.2.2.-" evidence="5"/>
<dbReference type="OrthoDB" id="9794313at2"/>
<keyword evidence="3 5" id="KW-0378">Hydrolase</keyword>
<dbReference type="NCBIfam" id="TIGR00567">
    <property type="entry name" value="3mg"/>
    <property type="match status" value="1"/>
</dbReference>
<dbReference type="AlphaFoldDB" id="A0A7J9V072"/>
<feature type="region of interest" description="Disordered" evidence="6">
    <location>
        <begin position="54"/>
        <end position="73"/>
    </location>
</feature>
<comment type="similarity">
    <text evidence="1 5">Belongs to the DNA glycosylase MPG family.</text>
</comment>
<reference evidence="7 8" key="1">
    <citation type="submission" date="2019-10" db="EMBL/GenBank/DDBJ databases">
        <title>Georgenia wutianyii sp. nov. and Georgenia yuyongxinii sp. nov. isolated from plateau pika (Ochotona curzoniae) in the Qinghai-Tibet plateau of China.</title>
        <authorList>
            <person name="Tian Z."/>
        </authorList>
    </citation>
    <scope>NUCLEOTIDE SEQUENCE [LARGE SCALE GENOMIC DNA]</scope>
    <source>
        <strain evidence="7 8">JCM 15130</strain>
    </source>
</reference>
<evidence type="ECO:0000256" key="5">
    <source>
        <dbReference type="HAMAP-Rule" id="MF_00527"/>
    </source>
</evidence>
<dbReference type="Proteomes" id="UP000429644">
    <property type="component" value="Unassembled WGS sequence"/>
</dbReference>
<dbReference type="Gene3D" id="3.10.300.10">
    <property type="entry name" value="Methylpurine-DNA glycosylase (MPG)"/>
    <property type="match status" value="1"/>
</dbReference>
<evidence type="ECO:0000313" key="7">
    <source>
        <dbReference type="EMBL" id="MPV90266.1"/>
    </source>
</evidence>
<keyword evidence="8" id="KW-1185">Reference proteome</keyword>
<evidence type="ECO:0000256" key="4">
    <source>
        <dbReference type="ARBA" id="ARBA00023204"/>
    </source>
</evidence>
<evidence type="ECO:0000256" key="1">
    <source>
        <dbReference type="ARBA" id="ARBA00009232"/>
    </source>
</evidence>
<keyword evidence="7" id="KW-0326">Glycosidase</keyword>
<dbReference type="HAMAP" id="MF_00527">
    <property type="entry name" value="3MGH"/>
    <property type="match status" value="1"/>
</dbReference>
<dbReference type="CDD" id="cd00540">
    <property type="entry name" value="AAG"/>
    <property type="match status" value="1"/>
</dbReference>
<feature type="compositionally biased region" description="Low complexity" evidence="6">
    <location>
        <begin position="55"/>
        <end position="65"/>
    </location>
</feature>
<dbReference type="NCBIfam" id="NF002003">
    <property type="entry name" value="PRK00802.1-3"/>
    <property type="match status" value="1"/>
</dbReference>
<evidence type="ECO:0000256" key="2">
    <source>
        <dbReference type="ARBA" id="ARBA00022763"/>
    </source>
</evidence>
<dbReference type="GO" id="GO:0003677">
    <property type="term" value="F:DNA binding"/>
    <property type="evidence" value="ECO:0007669"/>
    <property type="project" value="InterPro"/>
</dbReference>
<organism evidence="7 8">
    <name type="scientific">Georgenia ruanii</name>
    <dbReference type="NCBI Taxonomy" id="348442"/>
    <lineage>
        <taxon>Bacteria</taxon>
        <taxon>Bacillati</taxon>
        <taxon>Actinomycetota</taxon>
        <taxon>Actinomycetes</taxon>
        <taxon>Micrococcales</taxon>
        <taxon>Bogoriellaceae</taxon>
        <taxon>Georgenia</taxon>
    </lineage>
</organism>
<accession>A0A7J9V072</accession>
<evidence type="ECO:0000256" key="3">
    <source>
        <dbReference type="ARBA" id="ARBA00022801"/>
    </source>
</evidence>
<dbReference type="GO" id="GO:0003905">
    <property type="term" value="F:alkylbase DNA N-glycosylase activity"/>
    <property type="evidence" value="ECO:0007669"/>
    <property type="project" value="InterPro"/>
</dbReference>
<proteinExistence type="inferred from homology"/>
<dbReference type="InterPro" id="IPR036995">
    <property type="entry name" value="MPG_sf"/>
</dbReference>
<dbReference type="PANTHER" id="PTHR10429">
    <property type="entry name" value="DNA-3-METHYLADENINE GLYCOSYLASE"/>
    <property type="match status" value="1"/>
</dbReference>
<dbReference type="EMBL" id="WHPD01003541">
    <property type="protein sequence ID" value="MPV90266.1"/>
    <property type="molecule type" value="Genomic_DNA"/>
</dbReference>
<name>A0A7J9V072_9MICO</name>
<sequence length="248" mass="25947">MSGAADGAEARGDGGFVAAPRGRGEDWAALLRRPALDVAPRLLGSVLTVREHAGPGRAARPADAAGHGDRGPAGVVSVRLTEVEAYSGELDPGSHAFRGRTTRNAPMFEVGGRLYVYFSYGMHWCANLVCGPAGQASAVLLRGAEVVAGHDLARVRRRAARSDRDLARGPARLAQSLGLTGADSGLVLAPGGRAELELRAAVDPARLRTGPRVGVAGPGGDAGRYQWRFWIDGEATVSTYRPAAPRRR</sequence>
<protein>
    <recommendedName>
        <fullName evidence="5">Putative 3-methyladenine DNA glycosylase</fullName>
        <ecNumber evidence="5">3.2.2.-</ecNumber>
    </recommendedName>
</protein>
<gene>
    <name evidence="7" type="ORF">GB882_16455</name>
</gene>
<dbReference type="SUPFAM" id="SSF50486">
    <property type="entry name" value="FMT C-terminal domain-like"/>
    <property type="match status" value="1"/>
</dbReference>
<dbReference type="Pfam" id="PF02245">
    <property type="entry name" value="Pur_DNA_glyco"/>
    <property type="match status" value="1"/>
</dbReference>
<comment type="caution">
    <text evidence="7">The sequence shown here is derived from an EMBL/GenBank/DDBJ whole genome shotgun (WGS) entry which is preliminary data.</text>
</comment>
<dbReference type="GO" id="GO:0006284">
    <property type="term" value="P:base-excision repair"/>
    <property type="evidence" value="ECO:0007669"/>
    <property type="project" value="InterPro"/>
</dbReference>
<keyword evidence="4 5" id="KW-0234">DNA repair</keyword>
<evidence type="ECO:0000313" key="8">
    <source>
        <dbReference type="Proteomes" id="UP000429644"/>
    </source>
</evidence>
<dbReference type="InterPro" id="IPR011034">
    <property type="entry name" value="Formyl_transferase-like_C_sf"/>
</dbReference>
<evidence type="ECO:0000256" key="6">
    <source>
        <dbReference type="SAM" id="MobiDB-lite"/>
    </source>
</evidence>
<dbReference type="PANTHER" id="PTHR10429:SF0">
    <property type="entry name" value="DNA-3-METHYLADENINE GLYCOSYLASE"/>
    <property type="match status" value="1"/>
</dbReference>
<dbReference type="InterPro" id="IPR003180">
    <property type="entry name" value="MPG"/>
</dbReference>